<dbReference type="RefSeq" id="WP_045581367.1">
    <property type="nucleotide sequence ID" value="NZ_CP012401.1"/>
</dbReference>
<dbReference type="PANTHER" id="PTHR43877">
    <property type="entry name" value="AMINOALKYLPHOSPHONATE N-ACETYLTRANSFERASE-RELATED-RELATED"/>
    <property type="match status" value="1"/>
</dbReference>
<dbReference type="Gene3D" id="3.40.630.30">
    <property type="match status" value="1"/>
</dbReference>
<sequence length="166" mass="17477">MSAHSVPAPLPCPAAIRLHCAGPLEAVVVAALQRACFPEDPWDDASVATLTAPPTGFAVIALDGQEQPVGFAMARVTAEDAEILAIGVLPQARRGGIGRCLVEAVAAGSHGRGATALFLEVAEDNQEAWTLYKVCGFFSVGRRPGYYRRRDGRVAALVLRRNLDGA</sequence>
<reference evidence="5" key="1">
    <citation type="submission" date="2015-08" db="EMBL/GenBank/DDBJ databases">
        <title>Complete Genome Sequence of Azospirillum thiophilum BV-S.</title>
        <authorList>
            <person name="Fomenkov A."/>
            <person name="Vincze T."/>
            <person name="Grabovich M."/>
            <person name="Dubinina G."/>
            <person name="Orlova M."/>
            <person name="Belousova E."/>
            <person name="Roberts R.J."/>
        </authorList>
    </citation>
    <scope>NUCLEOTIDE SEQUENCE [LARGE SCALE GENOMIC DNA]</scope>
    <source>
        <strain evidence="5">BV-S</strain>
    </source>
</reference>
<keyword evidence="5" id="KW-1185">Reference proteome</keyword>
<organism evidence="4 5">
    <name type="scientific">Azospirillum thiophilum</name>
    <dbReference type="NCBI Taxonomy" id="528244"/>
    <lineage>
        <taxon>Bacteria</taxon>
        <taxon>Pseudomonadati</taxon>
        <taxon>Pseudomonadota</taxon>
        <taxon>Alphaproteobacteria</taxon>
        <taxon>Rhodospirillales</taxon>
        <taxon>Azospirillaceae</taxon>
        <taxon>Azospirillum</taxon>
    </lineage>
</organism>
<dbReference type="Pfam" id="PF00583">
    <property type="entry name" value="Acetyltransf_1"/>
    <property type="match status" value="1"/>
</dbReference>
<evidence type="ECO:0000313" key="5">
    <source>
        <dbReference type="Proteomes" id="UP000069935"/>
    </source>
</evidence>
<dbReference type="Proteomes" id="UP000069935">
    <property type="component" value="Chromosome 1"/>
</dbReference>
<dbReference type="SUPFAM" id="SSF55729">
    <property type="entry name" value="Acyl-CoA N-acyltransferases (Nat)"/>
    <property type="match status" value="1"/>
</dbReference>
<dbReference type="PROSITE" id="PS51186">
    <property type="entry name" value="GNAT"/>
    <property type="match status" value="1"/>
</dbReference>
<evidence type="ECO:0000313" key="4">
    <source>
        <dbReference type="EMBL" id="ALG70267.1"/>
    </source>
</evidence>
<keyword evidence="1" id="KW-0808">Transferase</keyword>
<feature type="domain" description="N-acetyltransferase" evidence="3">
    <location>
        <begin position="16"/>
        <end position="164"/>
    </location>
</feature>
<dbReference type="InterPro" id="IPR016181">
    <property type="entry name" value="Acyl_CoA_acyltransferase"/>
</dbReference>
<reference evidence="4 5" key="2">
    <citation type="journal article" date="2016" name="Genome Announc.">
        <title>Complete Genome Sequence of a Strain of Azospirillum thiophilum Isolated from a Sulfide Spring.</title>
        <authorList>
            <person name="Fomenkov A."/>
            <person name="Vincze T."/>
            <person name="Grabovich M."/>
            <person name="Anton B.P."/>
            <person name="Dubinina G."/>
            <person name="Orlova M."/>
            <person name="Belousova E."/>
            <person name="Roberts R.J."/>
        </authorList>
    </citation>
    <scope>NUCLEOTIDE SEQUENCE [LARGE SCALE GENOMIC DNA]</scope>
    <source>
        <strain evidence="4 5">BV-S</strain>
    </source>
</reference>
<dbReference type="CDD" id="cd04301">
    <property type="entry name" value="NAT_SF"/>
    <property type="match status" value="1"/>
</dbReference>
<accession>A0AAC8ZTB0</accession>
<keyword evidence="2" id="KW-0012">Acyltransferase</keyword>
<name>A0AAC8ZTB0_9PROT</name>
<evidence type="ECO:0000256" key="1">
    <source>
        <dbReference type="ARBA" id="ARBA00022679"/>
    </source>
</evidence>
<evidence type="ECO:0000259" key="3">
    <source>
        <dbReference type="PROSITE" id="PS51186"/>
    </source>
</evidence>
<protein>
    <submittedName>
        <fullName evidence="4">Alanine acetyltransferase</fullName>
    </submittedName>
</protein>
<dbReference type="AlphaFoldDB" id="A0AAC8ZTB0"/>
<dbReference type="KEGG" id="ati:AL072_04325"/>
<dbReference type="GO" id="GO:0016747">
    <property type="term" value="F:acyltransferase activity, transferring groups other than amino-acyl groups"/>
    <property type="evidence" value="ECO:0007669"/>
    <property type="project" value="InterPro"/>
</dbReference>
<evidence type="ECO:0000256" key="2">
    <source>
        <dbReference type="ARBA" id="ARBA00023315"/>
    </source>
</evidence>
<proteinExistence type="predicted"/>
<dbReference type="InterPro" id="IPR000182">
    <property type="entry name" value="GNAT_dom"/>
</dbReference>
<dbReference type="InterPro" id="IPR050832">
    <property type="entry name" value="Bact_Acetyltransf"/>
</dbReference>
<gene>
    <name evidence="4" type="ORF">AL072_04325</name>
</gene>
<dbReference type="EMBL" id="CP012401">
    <property type="protein sequence ID" value="ALG70267.1"/>
    <property type="molecule type" value="Genomic_DNA"/>
</dbReference>